<sequence>MTTVGLLLAAGAGRRMGGPKALVRAAPGEPTLLETTLDRLLHAGLERVVVVLGAGAEEAGPLAEQAGGELVLAPDWREGMGASLRTGLGHLSQTSPGEVEAALVTLVDLPDVGTRVYRRVLSAGRGRGPSMLLRAEFAGVPGHPVLLGREHWEELRHSVRGDRGARDHLGTHPPTVVECGDLATGKDADTPQDLDGAPG</sequence>
<dbReference type="PANTHER" id="PTHR43777">
    <property type="entry name" value="MOLYBDENUM COFACTOR CYTIDYLYLTRANSFERASE"/>
    <property type="match status" value="1"/>
</dbReference>
<dbReference type="PANTHER" id="PTHR43777:SF1">
    <property type="entry name" value="MOLYBDENUM COFACTOR CYTIDYLYLTRANSFERASE"/>
    <property type="match status" value="1"/>
</dbReference>
<keyword evidence="3" id="KW-0808">Transferase</keyword>
<protein>
    <submittedName>
        <fullName evidence="3">Nucleotidyltransferase family protein</fullName>
    </submittedName>
</protein>
<dbReference type="EMBL" id="CP060712">
    <property type="protein sequence ID" value="QNN48690.1"/>
    <property type="molecule type" value="Genomic_DNA"/>
</dbReference>
<gene>
    <name evidence="3" type="ORF">H9L10_10280</name>
</gene>
<evidence type="ECO:0000259" key="2">
    <source>
        <dbReference type="Pfam" id="PF12804"/>
    </source>
</evidence>
<dbReference type="GO" id="GO:0016779">
    <property type="term" value="F:nucleotidyltransferase activity"/>
    <property type="evidence" value="ECO:0007669"/>
    <property type="project" value="UniProtKB-ARBA"/>
</dbReference>
<dbReference type="Gene3D" id="3.90.550.10">
    <property type="entry name" value="Spore Coat Polysaccharide Biosynthesis Protein SpsA, Chain A"/>
    <property type="match status" value="1"/>
</dbReference>
<reference evidence="3 4" key="1">
    <citation type="submission" date="2020-08" db="EMBL/GenBank/DDBJ databases">
        <title>Genome sequence of Phycicoccus endophyticus JCM 31784T.</title>
        <authorList>
            <person name="Hyun D.-W."/>
            <person name="Bae J.-W."/>
        </authorList>
    </citation>
    <scope>NUCLEOTIDE SEQUENCE [LARGE SCALE GENOMIC DNA]</scope>
    <source>
        <strain evidence="3 4">JCM 31784</strain>
    </source>
</reference>
<dbReference type="CDD" id="cd04182">
    <property type="entry name" value="GT_2_like_f"/>
    <property type="match status" value="1"/>
</dbReference>
<feature type="region of interest" description="Disordered" evidence="1">
    <location>
        <begin position="179"/>
        <end position="199"/>
    </location>
</feature>
<proteinExistence type="predicted"/>
<feature type="domain" description="MobA-like NTP transferase" evidence="2">
    <location>
        <begin position="5"/>
        <end position="172"/>
    </location>
</feature>
<dbReference type="InterPro" id="IPR025877">
    <property type="entry name" value="MobA-like_NTP_Trfase"/>
</dbReference>
<organism evidence="3 4">
    <name type="scientific">Phycicoccus endophyticus</name>
    <dbReference type="NCBI Taxonomy" id="1690220"/>
    <lineage>
        <taxon>Bacteria</taxon>
        <taxon>Bacillati</taxon>
        <taxon>Actinomycetota</taxon>
        <taxon>Actinomycetes</taxon>
        <taxon>Micrococcales</taxon>
        <taxon>Intrasporangiaceae</taxon>
        <taxon>Phycicoccus</taxon>
    </lineage>
</organism>
<evidence type="ECO:0000256" key="1">
    <source>
        <dbReference type="SAM" id="MobiDB-lite"/>
    </source>
</evidence>
<accession>A0A7G9QZB5</accession>
<dbReference type="Proteomes" id="UP000515976">
    <property type="component" value="Chromosome"/>
</dbReference>
<keyword evidence="4" id="KW-1185">Reference proteome</keyword>
<evidence type="ECO:0000313" key="4">
    <source>
        <dbReference type="Proteomes" id="UP000515976"/>
    </source>
</evidence>
<evidence type="ECO:0000313" key="3">
    <source>
        <dbReference type="EMBL" id="QNN48690.1"/>
    </source>
</evidence>
<dbReference type="AlphaFoldDB" id="A0A7G9QZB5"/>
<dbReference type="RefSeq" id="WP_166100045.1">
    <property type="nucleotide sequence ID" value="NZ_BMMY01000003.1"/>
</dbReference>
<dbReference type="KEGG" id="pei:H9L10_10280"/>
<dbReference type="Pfam" id="PF12804">
    <property type="entry name" value="NTP_transf_3"/>
    <property type="match status" value="1"/>
</dbReference>
<name>A0A7G9QZB5_9MICO</name>
<dbReference type="SUPFAM" id="SSF53448">
    <property type="entry name" value="Nucleotide-diphospho-sugar transferases"/>
    <property type="match status" value="1"/>
</dbReference>
<dbReference type="InterPro" id="IPR029044">
    <property type="entry name" value="Nucleotide-diphossugar_trans"/>
</dbReference>